<evidence type="ECO:0000256" key="1">
    <source>
        <dbReference type="SAM" id="MobiDB-lite"/>
    </source>
</evidence>
<proteinExistence type="predicted"/>
<sequence length="238" mass="25765">MNHTRPLPPTVTTVTDKVQHKSPQERILASKVDASSYEIQVMRHRSKVPAERLTAPETSQQEIGWLIGVRSLELKGNKRLPLQTASSDCSRGEGPAVLMQQARDLPANTVTDLNSLNPSRWRHSKSTCDVTQYVDDLSLNMEGLAFDQFKQRDFSDLAKAGFAGNLKKTLADCSSHGGFAQPKIEDLGGALADFFGDGDDDDATTDNDLMALGNGINEAADFAKSGGEAPDDKKSNSS</sequence>
<reference evidence="2 3" key="1">
    <citation type="submission" date="2020-04" db="EMBL/GenBank/DDBJ databases">
        <title>Perkinsus chesapeaki whole genome sequence.</title>
        <authorList>
            <person name="Bogema D.R."/>
        </authorList>
    </citation>
    <scope>NUCLEOTIDE SEQUENCE [LARGE SCALE GENOMIC DNA]</scope>
    <source>
        <strain evidence="2">ATCC PRA-425</strain>
    </source>
</reference>
<protein>
    <submittedName>
        <fullName evidence="2">Uncharacterized protein</fullName>
    </submittedName>
</protein>
<evidence type="ECO:0000313" key="2">
    <source>
        <dbReference type="EMBL" id="KAF4671212.1"/>
    </source>
</evidence>
<feature type="region of interest" description="Disordered" evidence="1">
    <location>
        <begin position="1"/>
        <end position="23"/>
    </location>
</feature>
<name>A0A7J6MHX2_PERCH</name>
<evidence type="ECO:0000313" key="3">
    <source>
        <dbReference type="Proteomes" id="UP000591131"/>
    </source>
</evidence>
<dbReference type="OrthoDB" id="444054at2759"/>
<keyword evidence="3" id="KW-1185">Reference proteome</keyword>
<comment type="caution">
    <text evidence="2">The sequence shown here is derived from an EMBL/GenBank/DDBJ whole genome shotgun (WGS) entry which is preliminary data.</text>
</comment>
<accession>A0A7J6MHX2</accession>
<dbReference type="AlphaFoldDB" id="A0A7J6MHX2"/>
<organism evidence="2 3">
    <name type="scientific">Perkinsus chesapeaki</name>
    <name type="common">Clam parasite</name>
    <name type="synonym">Perkinsus andrewsi</name>
    <dbReference type="NCBI Taxonomy" id="330153"/>
    <lineage>
        <taxon>Eukaryota</taxon>
        <taxon>Sar</taxon>
        <taxon>Alveolata</taxon>
        <taxon>Perkinsozoa</taxon>
        <taxon>Perkinsea</taxon>
        <taxon>Perkinsida</taxon>
        <taxon>Perkinsidae</taxon>
        <taxon>Perkinsus</taxon>
    </lineage>
</organism>
<dbReference type="Proteomes" id="UP000591131">
    <property type="component" value="Unassembled WGS sequence"/>
</dbReference>
<dbReference type="EMBL" id="JAAPAO010000140">
    <property type="protein sequence ID" value="KAF4671212.1"/>
    <property type="molecule type" value="Genomic_DNA"/>
</dbReference>
<gene>
    <name evidence="2" type="ORF">FOL47_001658</name>
</gene>